<sequence length="112" mass="12621">MGFAHDDAYKVLSASFQRPAFTKRRNKSKKTPADKQPASRHVQHGERYTPAFADRLEADDLPPLETHETCVFLGDSDHMSLRGEIRLLPWLPATSQRNRAVPLAASQWPVIA</sequence>
<reference evidence="2 3" key="1">
    <citation type="submission" date="2017-08" db="EMBL/GenBank/DDBJ databases">
        <authorList>
            <person name="de Groot N.N."/>
        </authorList>
    </citation>
    <scope>NUCLEOTIDE SEQUENCE [LARGE SCALE GENOMIC DNA]</scope>
    <source>
        <strain evidence="2 3">USBA 855</strain>
    </source>
</reference>
<evidence type="ECO:0000313" key="3">
    <source>
        <dbReference type="Proteomes" id="UP000219023"/>
    </source>
</evidence>
<evidence type="ECO:0000256" key="1">
    <source>
        <dbReference type="SAM" id="MobiDB-lite"/>
    </source>
</evidence>
<dbReference type="RefSeq" id="WP_097023013.1">
    <property type="nucleotide sequence ID" value="NZ_OBQJ01000005.1"/>
</dbReference>
<protein>
    <submittedName>
        <fullName evidence="2">Uncharacterized protein</fullName>
    </submittedName>
</protein>
<dbReference type="EMBL" id="OBQJ01000005">
    <property type="protein sequence ID" value="SOC55550.1"/>
    <property type="molecule type" value="Genomic_DNA"/>
</dbReference>
<feature type="compositionally biased region" description="Basic residues" evidence="1">
    <location>
        <begin position="21"/>
        <end position="30"/>
    </location>
</feature>
<name>A0A285VNA3_9GAMM</name>
<gene>
    <name evidence="2" type="ORF">SAMN05421509_105199</name>
</gene>
<proteinExistence type="predicted"/>
<dbReference type="Proteomes" id="UP000219023">
    <property type="component" value="Unassembled WGS sequence"/>
</dbReference>
<accession>A0A285VNA3</accession>
<feature type="region of interest" description="Disordered" evidence="1">
    <location>
        <begin position="20"/>
        <end position="47"/>
    </location>
</feature>
<evidence type="ECO:0000313" key="2">
    <source>
        <dbReference type="EMBL" id="SOC55550.1"/>
    </source>
</evidence>
<dbReference type="AlphaFoldDB" id="A0A285VNA3"/>
<organism evidence="2 3">
    <name type="scientific">Chromohalobacter canadensis</name>
    <dbReference type="NCBI Taxonomy" id="141389"/>
    <lineage>
        <taxon>Bacteria</taxon>
        <taxon>Pseudomonadati</taxon>
        <taxon>Pseudomonadota</taxon>
        <taxon>Gammaproteobacteria</taxon>
        <taxon>Oceanospirillales</taxon>
        <taxon>Halomonadaceae</taxon>
        <taxon>Chromohalobacter</taxon>
    </lineage>
</organism>